<evidence type="ECO:0000313" key="1">
    <source>
        <dbReference type="EMBL" id="SUZ65455.1"/>
    </source>
</evidence>
<dbReference type="EMBL" id="UINC01000960">
    <property type="protein sequence ID" value="SUZ65455.1"/>
    <property type="molecule type" value="Genomic_DNA"/>
</dbReference>
<protein>
    <recommendedName>
        <fullName evidence="2">Lipoprotein</fullName>
    </recommendedName>
</protein>
<organism evidence="1">
    <name type="scientific">marine metagenome</name>
    <dbReference type="NCBI Taxonomy" id="408172"/>
    <lineage>
        <taxon>unclassified sequences</taxon>
        <taxon>metagenomes</taxon>
        <taxon>ecological metagenomes</taxon>
    </lineage>
</organism>
<gene>
    <name evidence="1" type="ORF">METZ01_LOCUS18309</name>
</gene>
<dbReference type="AlphaFoldDB" id="A0A381PEL1"/>
<proteinExistence type="predicted"/>
<reference evidence="1" key="1">
    <citation type="submission" date="2018-05" db="EMBL/GenBank/DDBJ databases">
        <authorList>
            <person name="Lanie J.A."/>
            <person name="Ng W.-L."/>
            <person name="Kazmierczak K.M."/>
            <person name="Andrzejewski T.M."/>
            <person name="Davidsen T.M."/>
            <person name="Wayne K.J."/>
            <person name="Tettelin H."/>
            <person name="Glass J.I."/>
            <person name="Rusch D."/>
            <person name="Podicherti R."/>
            <person name="Tsui H.-C.T."/>
            <person name="Winkler M.E."/>
        </authorList>
    </citation>
    <scope>NUCLEOTIDE SEQUENCE</scope>
</reference>
<name>A0A381PEL1_9ZZZZ</name>
<dbReference type="PROSITE" id="PS51257">
    <property type="entry name" value="PROKAR_LIPOPROTEIN"/>
    <property type="match status" value="1"/>
</dbReference>
<accession>A0A381PEL1</accession>
<evidence type="ECO:0008006" key="2">
    <source>
        <dbReference type="Google" id="ProtNLM"/>
    </source>
</evidence>
<sequence length="227" mass="24642">MKERLKIISILLSNSITVPLLLLTLLSACVTARIEDNRLGMTGLNDGEGIVIMAKSYHLGNETENKFISCISRNMRDGASGLRIISNQEFVDSLFPWFEPRTAPANMQSLPLLMNRPEVASIIKNNGIRYIIWVDGNTDSSGGGGNLSCAVGPGGAGCFGFAWWSDDAKYEASVWDLSDFSEDGNVTADYSGTSFLPAVIIPIPFIARTQNRACQGLSEQLKLFIVG</sequence>